<dbReference type="RefSeq" id="WP_368007238.1">
    <property type="nucleotide sequence ID" value="NZ_JAMXFF010000022.1"/>
</dbReference>
<comment type="caution">
    <text evidence="1">The sequence shown here is derived from an EMBL/GenBank/DDBJ whole genome shotgun (WGS) entry which is preliminary data.</text>
</comment>
<evidence type="ECO:0000313" key="2">
    <source>
        <dbReference type="Proteomes" id="UP001525890"/>
    </source>
</evidence>
<evidence type="ECO:0000313" key="1">
    <source>
        <dbReference type="EMBL" id="MCT7967669.1"/>
    </source>
</evidence>
<dbReference type="Proteomes" id="UP001525890">
    <property type="component" value="Unassembled WGS sequence"/>
</dbReference>
<name>A0ABT2MSE5_9CYAN</name>
<gene>
    <name evidence="1" type="ORF">NG799_15110</name>
</gene>
<accession>A0ABT2MSE5</accession>
<sequence length="214" mass="23751">MILISQVSVIRLVLTGLSVIFVHSPAFSHPQAVGPNPGPLSLLSIIRESNPFEEPTLNPQNIPCREEPIGLGIPGFQPGIHQDSVFRMFGFPSRTLPGYWPNTHAVSYDLIPHQVSLGFLFDRQSLLLQQTEASFAQSVNTEIILGTLNSMLGCQLNEEIASGFQQVWQGQVRRYSFALGHLNGAIEWEIRPTSSGNQPAQRVYIGIWQKGLHR</sequence>
<keyword evidence="2" id="KW-1185">Reference proteome</keyword>
<protein>
    <submittedName>
        <fullName evidence="1">Uncharacterized protein</fullName>
    </submittedName>
</protein>
<reference evidence="1 2" key="1">
    <citation type="journal article" date="2022" name="Front. Microbiol.">
        <title>High genomic differentiation and limited gene flow indicate recent cryptic speciation within the genus Laspinema (cyanobacteria).</title>
        <authorList>
            <person name="Stanojkovic A."/>
            <person name="Skoupy S."/>
            <person name="Skaloud P."/>
            <person name="Dvorak P."/>
        </authorList>
    </citation>
    <scope>NUCLEOTIDE SEQUENCE [LARGE SCALE GENOMIC DNA]</scope>
    <source>
        <strain evidence="1 2">D2a</strain>
    </source>
</reference>
<organism evidence="1 2">
    <name type="scientific">Laspinema palackyanum D2a</name>
    <dbReference type="NCBI Taxonomy" id="2953684"/>
    <lineage>
        <taxon>Bacteria</taxon>
        <taxon>Bacillati</taxon>
        <taxon>Cyanobacteriota</taxon>
        <taxon>Cyanophyceae</taxon>
        <taxon>Oscillatoriophycideae</taxon>
        <taxon>Oscillatoriales</taxon>
        <taxon>Laspinemataceae</taxon>
        <taxon>Laspinema</taxon>
        <taxon>Laspinema palackyanum</taxon>
    </lineage>
</organism>
<proteinExistence type="predicted"/>
<dbReference type="EMBL" id="JAMXFF010000022">
    <property type="protein sequence ID" value="MCT7967669.1"/>
    <property type="molecule type" value="Genomic_DNA"/>
</dbReference>